<organism evidence="2 3">
    <name type="scientific">Onchocerca flexuosa</name>
    <dbReference type="NCBI Taxonomy" id="387005"/>
    <lineage>
        <taxon>Eukaryota</taxon>
        <taxon>Metazoa</taxon>
        <taxon>Ecdysozoa</taxon>
        <taxon>Nematoda</taxon>
        <taxon>Chromadorea</taxon>
        <taxon>Rhabditida</taxon>
        <taxon>Spirurina</taxon>
        <taxon>Spiruromorpha</taxon>
        <taxon>Filarioidea</taxon>
        <taxon>Onchocercidae</taxon>
        <taxon>Onchocerca</taxon>
    </lineage>
</organism>
<reference evidence="2 3" key="1">
    <citation type="submission" date="2015-12" db="EMBL/GenBank/DDBJ databases">
        <title>Draft genome of the nematode, Onchocerca flexuosa.</title>
        <authorList>
            <person name="Mitreva M."/>
        </authorList>
    </citation>
    <scope>NUCLEOTIDE SEQUENCE [LARGE SCALE GENOMIC DNA]</scope>
    <source>
        <strain evidence="2">Red Deer</strain>
    </source>
</reference>
<proteinExistence type="predicted"/>
<dbReference type="EMBL" id="KZ269977">
    <property type="protein sequence ID" value="OZC12484.1"/>
    <property type="molecule type" value="Genomic_DNA"/>
</dbReference>
<evidence type="ECO:0000256" key="1">
    <source>
        <dbReference type="SAM" id="Phobius"/>
    </source>
</evidence>
<gene>
    <name evidence="2" type="ORF">X798_00115</name>
</gene>
<evidence type="ECO:0000313" key="3">
    <source>
        <dbReference type="Proteomes" id="UP000242913"/>
    </source>
</evidence>
<keyword evidence="1" id="KW-0472">Membrane</keyword>
<sequence length="280" mass="31603">LISLKVSSRWSVVFTLSFLGLILFAALSFFVVICFVKTRQSQPMEQQNDTVSSDQQIRITDEKKGESLVDSIQSTQKSVNDMSSMNRMKHCDIQADNKDSKLCLQAYITNERTAGNPSMQLQSLYCSVYQSVPKTPSVIVKQEERTGRDGNGNQSSNQITSTLFAGNPALTLEMPLTDKKSAQEISNNFSCELISSHSTTKHSFPLPIRNSTEEKSEYTEFTIPESQITPSKSLMTEGPYLFKSVLIISKDHNLLLIIYNRAKYMINTYLQLFTLNIRCF</sequence>
<dbReference type="Proteomes" id="UP000242913">
    <property type="component" value="Unassembled WGS sequence"/>
</dbReference>
<keyword evidence="1" id="KW-0812">Transmembrane</keyword>
<keyword evidence="3" id="KW-1185">Reference proteome</keyword>
<feature type="transmembrane region" description="Helical" evidence="1">
    <location>
        <begin position="12"/>
        <end position="36"/>
    </location>
</feature>
<evidence type="ECO:0000313" key="2">
    <source>
        <dbReference type="EMBL" id="OZC12484.1"/>
    </source>
</evidence>
<dbReference type="AlphaFoldDB" id="A0A238C542"/>
<keyword evidence="1" id="KW-1133">Transmembrane helix</keyword>
<name>A0A238C542_9BILA</name>
<feature type="non-terminal residue" evidence="2">
    <location>
        <position position="1"/>
    </location>
</feature>
<accession>A0A238C542</accession>
<dbReference type="OrthoDB" id="5851987at2759"/>
<protein>
    <submittedName>
        <fullName evidence="2">Uncharacterized protein</fullName>
    </submittedName>
</protein>